<dbReference type="PANTHER" id="PTHR13878">
    <property type="entry name" value="GULONOLACTONE OXIDASE"/>
    <property type="match status" value="1"/>
</dbReference>
<dbReference type="GO" id="GO:0050660">
    <property type="term" value="F:flavin adenine dinucleotide binding"/>
    <property type="evidence" value="ECO:0007669"/>
    <property type="project" value="InterPro"/>
</dbReference>
<keyword evidence="3" id="KW-0732">Signal</keyword>
<keyword evidence="6" id="KW-1185">Reference proteome</keyword>
<feature type="domain" description="FAD linked oxidase N-terminal" evidence="4">
    <location>
        <begin position="154"/>
        <end position="275"/>
    </location>
</feature>
<proteinExistence type="inferred from homology"/>
<reference evidence="5 6" key="1">
    <citation type="submission" date="2024-02" db="EMBL/GenBank/DDBJ databases">
        <title>De novo assembly and annotation of 12 fungi associated with fruit tree decline syndrome in Ontario, Canada.</title>
        <authorList>
            <person name="Sulman M."/>
            <person name="Ellouze W."/>
            <person name="Ilyukhin E."/>
        </authorList>
    </citation>
    <scope>NUCLEOTIDE SEQUENCE [LARGE SCALE GENOMIC DNA]</scope>
    <source>
        <strain evidence="5 6">M11/M66-122</strain>
    </source>
</reference>
<name>A0AAN9UMN8_9PEZI</name>
<comment type="caution">
    <text evidence="5">The sequence shown here is derived from an EMBL/GenBank/DDBJ whole genome shotgun (WGS) entry which is preliminary data.</text>
</comment>
<dbReference type="PANTHER" id="PTHR13878:SF91">
    <property type="entry name" value="FAD BINDING DOMAIN PROTEIN (AFU_ORTHOLOGUE AFUA_6G12070)-RELATED"/>
    <property type="match status" value="1"/>
</dbReference>
<feature type="signal peptide" evidence="3">
    <location>
        <begin position="1"/>
        <end position="20"/>
    </location>
</feature>
<dbReference type="Pfam" id="PF01565">
    <property type="entry name" value="FAD_binding_4"/>
    <property type="match status" value="1"/>
</dbReference>
<dbReference type="GO" id="GO:0016491">
    <property type="term" value="F:oxidoreductase activity"/>
    <property type="evidence" value="ECO:0007669"/>
    <property type="project" value="UniProtKB-KW"/>
</dbReference>
<evidence type="ECO:0000259" key="4">
    <source>
        <dbReference type="Pfam" id="PF01565"/>
    </source>
</evidence>
<feature type="chain" id="PRO_5042905760" description="FAD linked oxidase N-terminal domain-containing protein" evidence="3">
    <location>
        <begin position="21"/>
        <end position="278"/>
    </location>
</feature>
<keyword evidence="2" id="KW-0560">Oxidoreductase</keyword>
<protein>
    <recommendedName>
        <fullName evidence="4">FAD linked oxidase N-terminal domain-containing protein</fullName>
    </recommendedName>
</protein>
<evidence type="ECO:0000256" key="1">
    <source>
        <dbReference type="ARBA" id="ARBA00005466"/>
    </source>
</evidence>
<evidence type="ECO:0000313" key="6">
    <source>
        <dbReference type="Proteomes" id="UP001320420"/>
    </source>
</evidence>
<dbReference type="AlphaFoldDB" id="A0AAN9UMN8"/>
<dbReference type="SUPFAM" id="SSF56176">
    <property type="entry name" value="FAD-binding/transporter-associated domain-like"/>
    <property type="match status" value="1"/>
</dbReference>
<gene>
    <name evidence="5" type="ORF">SLS62_007458</name>
</gene>
<dbReference type="Proteomes" id="UP001320420">
    <property type="component" value="Unassembled WGS sequence"/>
</dbReference>
<comment type="similarity">
    <text evidence="1">Belongs to the oxygen-dependent FAD-linked oxidoreductase family.</text>
</comment>
<sequence>MRLLQASVSLAFFVAAGVECVNFPFESDQLMTADVGNFSAIAFGDRSTVGAAYVGPACKAYPGAAGWPLEDEWSQLNNSLGGTLLKPVPAAAACYAGPFEDEARCDFLLRNASRTRFYLDNPLTVLTEWPEGDTCSIASSQTEGSNCTQGGFPVYVVNATTVKHVQIAVNFARNKNLRLVIKNTGHDFLGRSVGFGSLSIWTHWLKDFEFLPEYGIGEYNGMAARVSSGLESWEMFAHMDRHNMTLIVAGRYTVGAYGGWMAGGGHSALGSKYGLGLS</sequence>
<dbReference type="InterPro" id="IPR050432">
    <property type="entry name" value="FAD-linked_Oxidoreductases_BP"/>
</dbReference>
<organism evidence="5 6">
    <name type="scientific">Diatrype stigma</name>
    <dbReference type="NCBI Taxonomy" id="117547"/>
    <lineage>
        <taxon>Eukaryota</taxon>
        <taxon>Fungi</taxon>
        <taxon>Dikarya</taxon>
        <taxon>Ascomycota</taxon>
        <taxon>Pezizomycotina</taxon>
        <taxon>Sordariomycetes</taxon>
        <taxon>Xylariomycetidae</taxon>
        <taxon>Xylariales</taxon>
        <taxon>Diatrypaceae</taxon>
        <taxon>Diatrype</taxon>
    </lineage>
</organism>
<dbReference type="InterPro" id="IPR006094">
    <property type="entry name" value="Oxid_FAD_bind_N"/>
</dbReference>
<dbReference type="EMBL" id="JAKJXP020000061">
    <property type="protein sequence ID" value="KAK7750611.1"/>
    <property type="molecule type" value="Genomic_DNA"/>
</dbReference>
<evidence type="ECO:0000256" key="2">
    <source>
        <dbReference type="ARBA" id="ARBA00023002"/>
    </source>
</evidence>
<dbReference type="InterPro" id="IPR036318">
    <property type="entry name" value="FAD-bd_PCMH-like_sf"/>
</dbReference>
<evidence type="ECO:0000256" key="3">
    <source>
        <dbReference type="SAM" id="SignalP"/>
    </source>
</evidence>
<dbReference type="Gene3D" id="3.30.465.10">
    <property type="match status" value="1"/>
</dbReference>
<evidence type="ECO:0000313" key="5">
    <source>
        <dbReference type="EMBL" id="KAK7750611.1"/>
    </source>
</evidence>
<accession>A0AAN9UMN8</accession>
<dbReference type="InterPro" id="IPR016169">
    <property type="entry name" value="FAD-bd_PCMH_sub2"/>
</dbReference>